<comment type="subcellular location">
    <subcellularLocation>
        <location evidence="1">Cell inner membrane</location>
    </subcellularLocation>
</comment>
<evidence type="ECO:0000256" key="8">
    <source>
        <dbReference type="ARBA" id="ARBA00022989"/>
    </source>
</evidence>
<dbReference type="Gene3D" id="1.10.40.60">
    <property type="entry name" value="EpsJ-like"/>
    <property type="match status" value="1"/>
</dbReference>
<evidence type="ECO:0000256" key="3">
    <source>
        <dbReference type="ARBA" id="ARBA00022448"/>
    </source>
</evidence>
<keyword evidence="9" id="KW-0472">Membrane</keyword>
<evidence type="ECO:0000256" key="7">
    <source>
        <dbReference type="ARBA" id="ARBA00022927"/>
    </source>
</evidence>
<dbReference type="Pfam" id="PF21687">
    <property type="entry name" value="T2SSK_1st"/>
    <property type="match status" value="1"/>
</dbReference>
<evidence type="ECO:0000259" key="10">
    <source>
        <dbReference type="Pfam" id="PF21687"/>
    </source>
</evidence>
<dbReference type="PANTHER" id="PTHR38831:SF1">
    <property type="entry name" value="TYPE II SECRETION SYSTEM PROTEIN K-RELATED"/>
    <property type="match status" value="1"/>
</dbReference>
<accession>A0A2N7UPA6</accession>
<evidence type="ECO:0000256" key="2">
    <source>
        <dbReference type="ARBA" id="ARBA00007246"/>
    </source>
</evidence>
<protein>
    <recommendedName>
        <fullName evidence="10">T2SS protein K first SAM-like domain-containing protein</fullName>
    </recommendedName>
</protein>
<dbReference type="Proteomes" id="UP000235547">
    <property type="component" value="Unassembled WGS sequence"/>
</dbReference>
<evidence type="ECO:0000313" key="11">
    <source>
        <dbReference type="EMBL" id="PMR82256.1"/>
    </source>
</evidence>
<dbReference type="AlphaFoldDB" id="A0A2N7UPA6"/>
<keyword evidence="7" id="KW-0653">Protein transport</keyword>
<evidence type="ECO:0000256" key="4">
    <source>
        <dbReference type="ARBA" id="ARBA00022475"/>
    </source>
</evidence>
<comment type="caution">
    <text evidence="11">The sequence shown here is derived from an EMBL/GenBank/DDBJ whole genome shotgun (WGS) entry which is preliminary data.</text>
</comment>
<keyword evidence="3" id="KW-0813">Transport</keyword>
<keyword evidence="12" id="KW-1185">Reference proteome</keyword>
<dbReference type="OrthoDB" id="9181871at2"/>
<dbReference type="InterPro" id="IPR005628">
    <property type="entry name" value="GspK"/>
</dbReference>
<dbReference type="SUPFAM" id="SSF158544">
    <property type="entry name" value="GspK insert domain-like"/>
    <property type="match status" value="1"/>
</dbReference>
<keyword evidence="4" id="KW-1003">Cell membrane</keyword>
<keyword evidence="6" id="KW-0812">Transmembrane</keyword>
<evidence type="ECO:0000256" key="5">
    <source>
        <dbReference type="ARBA" id="ARBA00022519"/>
    </source>
</evidence>
<feature type="domain" description="T2SS protein K first SAM-like" evidence="10">
    <location>
        <begin position="117"/>
        <end position="207"/>
    </location>
</feature>
<evidence type="ECO:0000256" key="9">
    <source>
        <dbReference type="ARBA" id="ARBA00023136"/>
    </source>
</evidence>
<keyword evidence="8" id="KW-1133">Transmembrane helix</keyword>
<dbReference type="GO" id="GO:0005886">
    <property type="term" value="C:plasma membrane"/>
    <property type="evidence" value="ECO:0007669"/>
    <property type="project" value="UniProtKB-SubCell"/>
</dbReference>
<sequence>MSGVRHAHSLPGLPRERGAALLVVLWVVMLLGLLASAFAVDTAGQARDTRTALDAAMARARAEGAIWQGVLELLAGRQDVVIALDGQPFELDLDADDPDRDTGSLRLSVQALRGRIDINHADAAQLAALFGRYVEDDSRRDALVDAVQDFRDADDLRRLHGAEADDYRRAGLAHGPADRPFADVAELALVIGMDRRLYQRLLPLVTVHGERSVDRLVAPSEVLMALPGATSGQVEALLALRADSPPPAVSRFARGSGHVVEMLASARQPGGVSRGVRAVVRLHPGQREPYTILEWQHHSRDLFAATSMVAGEDDR</sequence>
<dbReference type="PANTHER" id="PTHR38831">
    <property type="entry name" value="TYPE II SECRETION SYSTEM PROTEIN K"/>
    <property type="match status" value="1"/>
</dbReference>
<proteinExistence type="inferred from homology"/>
<keyword evidence="5" id="KW-0997">Cell inner membrane</keyword>
<dbReference type="InterPro" id="IPR049031">
    <property type="entry name" value="T2SSK_SAM-like_1st"/>
</dbReference>
<dbReference type="RefSeq" id="WP_102586928.1">
    <property type="nucleotide sequence ID" value="NZ_BNAE01000001.1"/>
</dbReference>
<evidence type="ECO:0000256" key="6">
    <source>
        <dbReference type="ARBA" id="ARBA00022692"/>
    </source>
</evidence>
<dbReference type="GO" id="GO:0009306">
    <property type="term" value="P:protein secretion"/>
    <property type="evidence" value="ECO:0007669"/>
    <property type="project" value="InterPro"/>
</dbReference>
<evidence type="ECO:0000313" key="12">
    <source>
        <dbReference type="Proteomes" id="UP000235547"/>
    </source>
</evidence>
<reference evidence="11 12" key="1">
    <citation type="submission" date="2018-01" db="EMBL/GenBank/DDBJ databases">
        <title>Halomonas endophytica sp. nov., isolated from storage liquid in the stems of Populus euphratica.</title>
        <authorList>
            <person name="Chen C."/>
        </authorList>
    </citation>
    <scope>NUCLEOTIDE SEQUENCE [LARGE SCALE GENOMIC DNA]</scope>
    <source>
        <strain evidence="11 12">BZ-SZ-XJ27</strain>
    </source>
</reference>
<gene>
    <name evidence="11" type="ORF">C1H70_03470</name>
</gene>
<name>A0A2N7UPA6_9GAMM</name>
<evidence type="ECO:0000256" key="1">
    <source>
        <dbReference type="ARBA" id="ARBA00004533"/>
    </source>
</evidence>
<comment type="similarity">
    <text evidence="2">Belongs to the GSP K family.</text>
</comment>
<dbReference type="InterPro" id="IPR038072">
    <property type="entry name" value="GspK_central_sf"/>
</dbReference>
<organism evidence="11 12">
    <name type="scientific">Halomonas urumqiensis</name>
    <dbReference type="NCBI Taxonomy" id="1684789"/>
    <lineage>
        <taxon>Bacteria</taxon>
        <taxon>Pseudomonadati</taxon>
        <taxon>Pseudomonadota</taxon>
        <taxon>Gammaproteobacteria</taxon>
        <taxon>Oceanospirillales</taxon>
        <taxon>Halomonadaceae</taxon>
        <taxon>Halomonas</taxon>
    </lineage>
</organism>
<dbReference type="EMBL" id="PNRG01000005">
    <property type="protein sequence ID" value="PMR82256.1"/>
    <property type="molecule type" value="Genomic_DNA"/>
</dbReference>